<gene>
    <name evidence="2" type="ORF">NSE01_18940</name>
</gene>
<proteinExistence type="predicted"/>
<keyword evidence="1" id="KW-0472">Membrane</keyword>
<evidence type="ECO:0000313" key="3">
    <source>
        <dbReference type="Proteomes" id="UP000321464"/>
    </source>
</evidence>
<reference evidence="2 3" key="1">
    <citation type="submission" date="2019-07" db="EMBL/GenBank/DDBJ databases">
        <title>Whole genome shotgun sequence of Novosphingobium sediminis NBRC 106119.</title>
        <authorList>
            <person name="Hosoyama A."/>
            <person name="Uohara A."/>
            <person name="Ohji S."/>
            <person name="Ichikawa N."/>
        </authorList>
    </citation>
    <scope>NUCLEOTIDE SEQUENCE [LARGE SCALE GENOMIC DNA]</scope>
    <source>
        <strain evidence="2 3">NBRC 106119</strain>
    </source>
</reference>
<dbReference type="Proteomes" id="UP000321464">
    <property type="component" value="Unassembled WGS sequence"/>
</dbReference>
<sequence length="108" mass="11102">MDSKLFARIGAGAFVAIAITMAVLELREEPAPQPGGVIVAAHDAGDHAKATLAYCAALGLEAASVDICTAAWAAERRRFLGQAERDAAVVPPVADNSGDPTLEMAGDR</sequence>
<keyword evidence="3" id="KW-1185">Reference proteome</keyword>
<feature type="transmembrane region" description="Helical" evidence="1">
    <location>
        <begin position="6"/>
        <end position="24"/>
    </location>
</feature>
<dbReference type="OrthoDB" id="9815800at2"/>
<dbReference type="InterPro" id="IPR027587">
    <property type="entry name" value="TrbK"/>
</dbReference>
<dbReference type="NCBIfam" id="TIGR04360">
    <property type="entry name" value="other_trbK"/>
    <property type="match status" value="1"/>
</dbReference>
<dbReference type="RefSeq" id="WP_147159368.1">
    <property type="nucleotide sequence ID" value="NZ_BJYR01000012.1"/>
</dbReference>
<accession>A0A512AK32</accession>
<name>A0A512AK32_9SPHN</name>
<dbReference type="EMBL" id="BJYR01000012">
    <property type="protein sequence ID" value="GEO00062.1"/>
    <property type="molecule type" value="Genomic_DNA"/>
</dbReference>
<keyword evidence="1" id="KW-0812">Transmembrane</keyword>
<protein>
    <submittedName>
        <fullName evidence="2">Uncharacterized protein</fullName>
    </submittedName>
</protein>
<evidence type="ECO:0000256" key="1">
    <source>
        <dbReference type="SAM" id="Phobius"/>
    </source>
</evidence>
<evidence type="ECO:0000313" key="2">
    <source>
        <dbReference type="EMBL" id="GEO00062.1"/>
    </source>
</evidence>
<dbReference type="AlphaFoldDB" id="A0A512AK32"/>
<organism evidence="2 3">
    <name type="scientific">Novosphingobium sediminis</name>
    <dbReference type="NCBI Taxonomy" id="707214"/>
    <lineage>
        <taxon>Bacteria</taxon>
        <taxon>Pseudomonadati</taxon>
        <taxon>Pseudomonadota</taxon>
        <taxon>Alphaproteobacteria</taxon>
        <taxon>Sphingomonadales</taxon>
        <taxon>Sphingomonadaceae</taxon>
        <taxon>Novosphingobium</taxon>
    </lineage>
</organism>
<dbReference type="Pfam" id="PF20084">
    <property type="entry name" value="TrbK"/>
    <property type="match status" value="1"/>
</dbReference>
<comment type="caution">
    <text evidence="2">The sequence shown here is derived from an EMBL/GenBank/DDBJ whole genome shotgun (WGS) entry which is preliminary data.</text>
</comment>
<keyword evidence="1" id="KW-1133">Transmembrane helix</keyword>